<dbReference type="InterPro" id="IPR027302">
    <property type="entry name" value="Gln_synth_N_conserv_site"/>
</dbReference>
<dbReference type="PANTHER" id="PTHR20852">
    <property type="entry name" value="GLUTAMINE SYNTHETASE"/>
    <property type="match status" value="1"/>
</dbReference>
<comment type="similarity">
    <text evidence="1 7 8">Belongs to the glutamine synthetase family.</text>
</comment>
<dbReference type="AlphaFoldDB" id="A0ABD1XIU0"/>
<comment type="catalytic activity">
    <reaction evidence="6 9">
        <text>L-glutamate + NH4(+) + ATP = L-glutamine + ADP + phosphate + H(+)</text>
        <dbReference type="Rhea" id="RHEA:16169"/>
        <dbReference type="ChEBI" id="CHEBI:15378"/>
        <dbReference type="ChEBI" id="CHEBI:28938"/>
        <dbReference type="ChEBI" id="CHEBI:29985"/>
        <dbReference type="ChEBI" id="CHEBI:30616"/>
        <dbReference type="ChEBI" id="CHEBI:43474"/>
        <dbReference type="ChEBI" id="CHEBI:58359"/>
        <dbReference type="ChEBI" id="CHEBI:456216"/>
        <dbReference type="EC" id="6.3.1.2"/>
    </reaction>
</comment>
<keyword evidence="4 9" id="KW-0547">Nucleotide-binding</keyword>
<reference evidence="12 13" key="1">
    <citation type="submission" date="2024-09" db="EMBL/GenBank/DDBJ databases">
        <title>Chromosome-scale assembly of Riccia fluitans.</title>
        <authorList>
            <person name="Paukszto L."/>
            <person name="Sawicki J."/>
            <person name="Karawczyk K."/>
            <person name="Piernik-Szablinska J."/>
            <person name="Szczecinska M."/>
            <person name="Mazdziarz M."/>
        </authorList>
    </citation>
    <scope>NUCLEOTIDE SEQUENCE [LARGE SCALE GENOMIC DNA]</scope>
    <source>
        <strain evidence="12">Rf_01</strain>
        <tissue evidence="12">Aerial parts of the thallus</tissue>
    </source>
</reference>
<dbReference type="SUPFAM" id="SSF54368">
    <property type="entry name" value="Glutamine synthetase, N-terminal domain"/>
    <property type="match status" value="1"/>
</dbReference>
<dbReference type="Gene3D" id="3.30.590.10">
    <property type="entry name" value="Glutamine synthetase/guanido kinase, catalytic domain"/>
    <property type="match status" value="1"/>
</dbReference>
<evidence type="ECO:0000259" key="10">
    <source>
        <dbReference type="PROSITE" id="PS51986"/>
    </source>
</evidence>
<dbReference type="Proteomes" id="UP001605036">
    <property type="component" value="Unassembled WGS sequence"/>
</dbReference>
<feature type="domain" description="GS catalytic" evidence="11">
    <location>
        <begin position="182"/>
        <end position="432"/>
    </location>
</feature>
<accession>A0ABD1XIU0</accession>
<proteinExistence type="inferred from homology"/>
<evidence type="ECO:0000256" key="1">
    <source>
        <dbReference type="ARBA" id="ARBA00009897"/>
    </source>
</evidence>
<dbReference type="EC" id="6.3.1.2" evidence="2 9"/>
<dbReference type="InterPro" id="IPR008147">
    <property type="entry name" value="Gln_synt_N"/>
</dbReference>
<dbReference type="Pfam" id="PF00120">
    <property type="entry name" value="Gln-synt_C"/>
    <property type="match status" value="1"/>
</dbReference>
<dbReference type="InterPro" id="IPR008146">
    <property type="entry name" value="Gln_synth_cat_dom"/>
</dbReference>
<gene>
    <name evidence="12" type="ORF">R1flu_027414</name>
</gene>
<evidence type="ECO:0000256" key="4">
    <source>
        <dbReference type="ARBA" id="ARBA00022741"/>
    </source>
</evidence>
<evidence type="ECO:0000256" key="9">
    <source>
        <dbReference type="RuleBase" id="RU004356"/>
    </source>
</evidence>
<evidence type="ECO:0000256" key="3">
    <source>
        <dbReference type="ARBA" id="ARBA00022598"/>
    </source>
</evidence>
<dbReference type="InterPro" id="IPR014746">
    <property type="entry name" value="Gln_synth/guanido_kin_cat_dom"/>
</dbReference>
<feature type="domain" description="GS beta-grasp" evidence="10">
    <location>
        <begin position="90"/>
        <end position="179"/>
    </location>
</feature>
<dbReference type="SMART" id="SM01230">
    <property type="entry name" value="Gln-synt_C"/>
    <property type="match status" value="1"/>
</dbReference>
<dbReference type="PANTHER" id="PTHR20852:SF57">
    <property type="entry name" value="GLUTAMINE SYNTHETASE 2 CYTOPLASMIC"/>
    <property type="match status" value="1"/>
</dbReference>
<evidence type="ECO:0000256" key="7">
    <source>
        <dbReference type="PROSITE-ProRule" id="PRU01330"/>
    </source>
</evidence>
<evidence type="ECO:0000313" key="13">
    <source>
        <dbReference type="Proteomes" id="UP001605036"/>
    </source>
</evidence>
<dbReference type="Gene3D" id="3.10.20.70">
    <property type="entry name" value="Glutamine synthetase, N-terminal domain"/>
    <property type="match status" value="1"/>
</dbReference>
<organism evidence="12 13">
    <name type="scientific">Riccia fluitans</name>
    <dbReference type="NCBI Taxonomy" id="41844"/>
    <lineage>
        <taxon>Eukaryota</taxon>
        <taxon>Viridiplantae</taxon>
        <taxon>Streptophyta</taxon>
        <taxon>Embryophyta</taxon>
        <taxon>Marchantiophyta</taxon>
        <taxon>Marchantiopsida</taxon>
        <taxon>Marchantiidae</taxon>
        <taxon>Marchantiales</taxon>
        <taxon>Ricciaceae</taxon>
        <taxon>Riccia</taxon>
    </lineage>
</organism>
<sequence>MASSVAANCVATSRSRLLRPAATLWQPYRAEKSTALLTRRSTVSLAVSLVGQKHVADFFQQKNELASCIPAITNTRREALRRYAIVAEAQKAEYIWLDGQEGLKGFRFNEIRTKTRCLQKALPVGSSEFPDWSFDGSSTGQMDQGNNSDCILKPVFSCPDPIRGGNSVLVLCEVLSPEGTPHRTNQRRLLADLLTDEIQAQDSWFGFEQEYTLFARDGHPYGWPPAGYPAPQGPFYCGVGLEAVYGRQFVEAHFDACVKAGLKISGINAEVMPGQWEFQIGPTGPLEMGDHVMVARYLLHRLGEDFGVIATFDPKPIQGDWNGAGAHTNFSTKAMREEGGMVEIMKAIEKLSKTHKEHIAEYGHGNEKRLTGKHETASMDTFRAGVADRGASIRIPLPVSLANKGYLEDRRPAANVNPYVVARMLIQSTLLN</sequence>
<dbReference type="InterPro" id="IPR027303">
    <property type="entry name" value="Gln_synth_gly_rich_site"/>
</dbReference>
<comment type="caution">
    <text evidence="12">The sequence shown here is derived from an EMBL/GenBank/DDBJ whole genome shotgun (WGS) entry which is preliminary data.</text>
</comment>
<keyword evidence="5 9" id="KW-0067">ATP-binding</keyword>
<evidence type="ECO:0000256" key="2">
    <source>
        <dbReference type="ARBA" id="ARBA00012937"/>
    </source>
</evidence>
<keyword evidence="13" id="KW-1185">Reference proteome</keyword>
<dbReference type="PROSITE" id="PS51986">
    <property type="entry name" value="GS_BETA_GRASP"/>
    <property type="match status" value="1"/>
</dbReference>
<dbReference type="Pfam" id="PF03951">
    <property type="entry name" value="Gln-synt_N"/>
    <property type="match status" value="1"/>
</dbReference>
<dbReference type="PROSITE" id="PS51987">
    <property type="entry name" value="GS_CATALYTIC"/>
    <property type="match status" value="1"/>
</dbReference>
<dbReference type="SUPFAM" id="SSF55931">
    <property type="entry name" value="Glutamine synthetase/guanido kinase"/>
    <property type="match status" value="1"/>
</dbReference>
<evidence type="ECO:0000256" key="5">
    <source>
        <dbReference type="ARBA" id="ARBA00022840"/>
    </source>
</evidence>
<dbReference type="GO" id="GO:0005524">
    <property type="term" value="F:ATP binding"/>
    <property type="evidence" value="ECO:0007669"/>
    <property type="project" value="UniProtKB-KW"/>
</dbReference>
<evidence type="ECO:0000259" key="11">
    <source>
        <dbReference type="PROSITE" id="PS51987"/>
    </source>
</evidence>
<keyword evidence="3 9" id="KW-0436">Ligase</keyword>
<dbReference type="EMBL" id="JBHFFA010000008">
    <property type="protein sequence ID" value="KAL2608841.1"/>
    <property type="molecule type" value="Genomic_DNA"/>
</dbReference>
<evidence type="ECO:0000313" key="12">
    <source>
        <dbReference type="EMBL" id="KAL2608841.1"/>
    </source>
</evidence>
<protein>
    <recommendedName>
        <fullName evidence="2 9">Glutamine synthetase</fullName>
        <ecNumber evidence="2 9">6.3.1.2</ecNumber>
    </recommendedName>
</protein>
<dbReference type="FunFam" id="3.30.590.10:FF:000004">
    <property type="entry name" value="Glutamine synthetase"/>
    <property type="match status" value="1"/>
</dbReference>
<dbReference type="GO" id="GO:0004356">
    <property type="term" value="F:glutamine synthetase activity"/>
    <property type="evidence" value="ECO:0007669"/>
    <property type="project" value="UniProtKB-EC"/>
</dbReference>
<dbReference type="PROSITE" id="PS00181">
    <property type="entry name" value="GLNA_ATP"/>
    <property type="match status" value="1"/>
</dbReference>
<dbReference type="InterPro" id="IPR036651">
    <property type="entry name" value="Gln_synt_N_sf"/>
</dbReference>
<evidence type="ECO:0000256" key="6">
    <source>
        <dbReference type="ARBA" id="ARBA00049436"/>
    </source>
</evidence>
<dbReference type="InterPro" id="IPR050292">
    <property type="entry name" value="Glutamine_Synthetase"/>
</dbReference>
<evidence type="ECO:0000256" key="8">
    <source>
        <dbReference type="RuleBase" id="RU000384"/>
    </source>
</evidence>
<dbReference type="PROSITE" id="PS00180">
    <property type="entry name" value="GLNA_1"/>
    <property type="match status" value="1"/>
</dbReference>
<name>A0ABD1XIU0_9MARC</name>